<dbReference type="Gene3D" id="3.50.30.80">
    <property type="entry name" value="IlvD/EDD C-terminal domain-like"/>
    <property type="match status" value="1"/>
</dbReference>
<evidence type="ECO:0000256" key="9">
    <source>
        <dbReference type="ARBA" id="ARBA00023239"/>
    </source>
</evidence>
<evidence type="ECO:0000256" key="4">
    <source>
        <dbReference type="ARBA" id="ARBA00022714"/>
    </source>
</evidence>
<comment type="similarity">
    <text evidence="2 15">Belongs to the IlvD/Edd family.</text>
</comment>
<evidence type="ECO:0000313" key="19">
    <source>
        <dbReference type="Proteomes" id="UP000037175"/>
    </source>
</evidence>
<feature type="binding site" evidence="15">
    <location>
        <position position="120"/>
    </location>
    <ligand>
        <name>Mg(2+)</name>
        <dbReference type="ChEBI" id="CHEBI:18420"/>
    </ligand>
</feature>
<dbReference type="Proteomes" id="UP000037175">
    <property type="component" value="Unassembled WGS sequence"/>
</dbReference>
<protein>
    <recommendedName>
        <fullName evidence="14 15">Dihydroxy-acid dehydratase</fullName>
        <shortName evidence="15">DAD</shortName>
        <ecNumber evidence="14 15">4.2.1.9</ecNumber>
    </recommendedName>
</protein>
<evidence type="ECO:0000256" key="3">
    <source>
        <dbReference type="ARBA" id="ARBA00022605"/>
    </source>
</evidence>
<dbReference type="FunFam" id="3.50.30.80:FF:000001">
    <property type="entry name" value="Dihydroxy-acid dehydratase"/>
    <property type="match status" value="1"/>
</dbReference>
<dbReference type="UniPathway" id="UPA00047">
    <property type="reaction ID" value="UER00057"/>
</dbReference>
<dbReference type="EC" id="4.2.1.9" evidence="14 15"/>
<gene>
    <name evidence="15" type="primary">ilvD</name>
    <name evidence="18" type="ORF">Tfer_1858</name>
</gene>
<feature type="domain" description="Dihydroxy-acid/6-phosphogluconate dehydratase N-terminal" evidence="16">
    <location>
        <begin position="31"/>
        <end position="348"/>
    </location>
</feature>
<keyword evidence="3 15" id="KW-0028">Amino-acid biosynthesis</keyword>
<dbReference type="EMBL" id="LGTE01000012">
    <property type="protein sequence ID" value="KNZ69417.1"/>
    <property type="molecule type" value="Genomic_DNA"/>
</dbReference>
<evidence type="ECO:0000256" key="7">
    <source>
        <dbReference type="ARBA" id="ARBA00023004"/>
    </source>
</evidence>
<keyword evidence="19" id="KW-1185">Reference proteome</keyword>
<sequence length="553" mass="58623">MRSDSVTKGLEKAPHRSLFKAMGYTNEELSRPLIGVVNAHNEVIPGHYHLNELAEAIKAGIRMAGGTPIEFPAIGVCDGIAMNHAGMKYSLASRELIADSIEIMTQAHAFDGLVLIPNCDKIIPGMLMAAARLNIPTVVVSGGPMLTGKYRGREVSLSNIFEGIGAVRAGRMTEEDLAEMEECVCPGCGSCAGMFTANTMNCLTEVLGMGLPGNGTIPAVYSGRRRLAKYAGMQIMELVKKDIKPLDIMTEKAFQNAIAVDMALGGSTNTILHLPAIANECGFELSLDLFQEINEKTPQLCKLSPSDTHHIQDLDEAGGIPAVMAELSKKGLIHLDLLTVTGKTVGENITGCSILNPEVIRPLGNPYSETGGLAILKGNLAPQGAVVKKAGVVPEMLRHSGPARVFDSEEETMSALMAGKIKKGDVIIIRYEGPKGGPGMREMLTPTATVAGLGLDKEVALITDGRFSGATRGASIGHVSPEAAEGGPIAIVQEGDIIEIDIPNGKLNIRLSDEEIKERLSAWQPPAPKVKKGYLARYAKMVTSASTGAVLKE</sequence>
<feature type="modified residue" description="N6-carboxylysine" evidence="15">
    <location>
        <position position="121"/>
    </location>
</feature>
<dbReference type="HAMAP" id="MF_00012">
    <property type="entry name" value="IlvD"/>
    <property type="match status" value="1"/>
</dbReference>
<keyword evidence="8 15" id="KW-0411">Iron-sulfur</keyword>
<evidence type="ECO:0000256" key="5">
    <source>
        <dbReference type="ARBA" id="ARBA00022723"/>
    </source>
</evidence>
<dbReference type="GO" id="GO:0004160">
    <property type="term" value="F:dihydroxy-acid dehydratase activity"/>
    <property type="evidence" value="ECO:0007669"/>
    <property type="project" value="UniProtKB-UniRule"/>
</dbReference>
<comment type="caution">
    <text evidence="18">The sequence shown here is derived from an EMBL/GenBank/DDBJ whole genome shotgun (WGS) entry which is preliminary data.</text>
</comment>
<feature type="binding site" evidence="15">
    <location>
        <position position="78"/>
    </location>
    <ligand>
        <name>Mg(2+)</name>
        <dbReference type="ChEBI" id="CHEBI:18420"/>
    </ligand>
</feature>
<evidence type="ECO:0000256" key="6">
    <source>
        <dbReference type="ARBA" id="ARBA00022842"/>
    </source>
</evidence>
<dbReference type="RefSeq" id="WP_052218100.1">
    <property type="nucleotide sequence ID" value="NZ_LGTE01000012.1"/>
</dbReference>
<keyword evidence="10 15" id="KW-0100">Branched-chain amino acid biosynthesis</keyword>
<evidence type="ECO:0000256" key="15">
    <source>
        <dbReference type="HAMAP-Rule" id="MF_00012"/>
    </source>
</evidence>
<dbReference type="InterPro" id="IPR004404">
    <property type="entry name" value="DihydroxyA_deHydtase"/>
</dbReference>
<dbReference type="PATRIC" id="fig|281456.6.peg.1951"/>
<dbReference type="SUPFAM" id="SSF52016">
    <property type="entry name" value="LeuD/IlvD-like"/>
    <property type="match status" value="1"/>
</dbReference>
<evidence type="ECO:0000313" key="18">
    <source>
        <dbReference type="EMBL" id="KNZ69417.1"/>
    </source>
</evidence>
<keyword evidence="5 15" id="KW-0479">Metal-binding</keyword>
<comment type="pathway">
    <text evidence="12 15">Amino-acid biosynthesis; L-valine biosynthesis; L-valine from pyruvate: step 3/4.</text>
</comment>
<dbReference type="GO" id="GO:0009097">
    <property type="term" value="P:isoleucine biosynthetic process"/>
    <property type="evidence" value="ECO:0007669"/>
    <property type="project" value="UniProtKB-UniRule"/>
</dbReference>
<comment type="function">
    <text evidence="15">Functions in the biosynthesis of branched-chain amino acids. Catalyzes the dehydration of (2R,3R)-2,3-dihydroxy-3-methylpentanoate (2,3-dihydroxy-3-methylvalerate) into 2-oxo-3-methylpentanoate (2-oxo-3-methylvalerate) and of (2R)-2,3-dihydroxy-3-methylbutanoate (2,3-dihydroxyisovalerate) into 2-oxo-3-methylbutanoate (2-oxoisovalerate), the penultimate precursor to L-isoleucine and L-valine, respectively.</text>
</comment>
<evidence type="ECO:0000256" key="10">
    <source>
        <dbReference type="ARBA" id="ARBA00023304"/>
    </source>
</evidence>
<keyword evidence="4 15" id="KW-0001">2Fe-2S</keyword>
<dbReference type="GO" id="GO:0051537">
    <property type="term" value="F:2 iron, 2 sulfur cluster binding"/>
    <property type="evidence" value="ECO:0007669"/>
    <property type="project" value="UniProtKB-UniRule"/>
</dbReference>
<evidence type="ECO:0000256" key="8">
    <source>
        <dbReference type="ARBA" id="ARBA00023014"/>
    </source>
</evidence>
<evidence type="ECO:0000256" key="14">
    <source>
        <dbReference type="ARBA" id="ARBA00029490"/>
    </source>
</evidence>
<evidence type="ECO:0000256" key="12">
    <source>
        <dbReference type="ARBA" id="ARBA00029436"/>
    </source>
</evidence>
<dbReference type="GO" id="GO:0009099">
    <property type="term" value="P:L-valine biosynthetic process"/>
    <property type="evidence" value="ECO:0007669"/>
    <property type="project" value="UniProtKB-UniRule"/>
</dbReference>
<evidence type="ECO:0000259" key="16">
    <source>
        <dbReference type="Pfam" id="PF00920"/>
    </source>
</evidence>
<comment type="caution">
    <text evidence="15">Lacks conserved residue(s) required for the propagation of feature annotation.</text>
</comment>
<feature type="domain" description="Dihydroxy-acid/6-phosphogluconate dehydratase C-terminal" evidence="17">
    <location>
        <begin position="358"/>
        <end position="549"/>
    </location>
</feature>
<dbReference type="InterPro" id="IPR056740">
    <property type="entry name" value="ILV_EDD_C"/>
</dbReference>
<evidence type="ECO:0000259" key="17">
    <source>
        <dbReference type="Pfam" id="PF24877"/>
    </source>
</evidence>
<evidence type="ECO:0000256" key="2">
    <source>
        <dbReference type="ARBA" id="ARBA00006486"/>
    </source>
</evidence>
<keyword evidence="9 15" id="KW-0456">Lyase</keyword>
<comment type="pathway">
    <text evidence="13 15">Amino-acid biosynthesis; L-isoleucine biosynthesis; L-isoleucine from 2-oxobutanoate: step 3/4.</text>
</comment>
<name>A0A0L6W1I1_9FIRM</name>
<comment type="subunit">
    <text evidence="15">Homodimer.</text>
</comment>
<evidence type="ECO:0000256" key="13">
    <source>
        <dbReference type="ARBA" id="ARBA00029437"/>
    </source>
</evidence>
<dbReference type="PANTHER" id="PTHR43661">
    <property type="entry name" value="D-XYLONATE DEHYDRATASE"/>
    <property type="match status" value="1"/>
</dbReference>
<feature type="binding site" evidence="15">
    <location>
        <position position="442"/>
    </location>
    <ligand>
        <name>Mg(2+)</name>
        <dbReference type="ChEBI" id="CHEBI:18420"/>
    </ligand>
</feature>
<dbReference type="InterPro" id="IPR037237">
    <property type="entry name" value="IlvD/EDD_N"/>
</dbReference>
<feature type="active site" description="Proton acceptor" evidence="15">
    <location>
        <position position="468"/>
    </location>
</feature>
<dbReference type="Pfam" id="PF24877">
    <property type="entry name" value="ILV_EDD_C"/>
    <property type="match status" value="1"/>
</dbReference>
<dbReference type="PROSITE" id="PS00886">
    <property type="entry name" value="ILVD_EDD_1"/>
    <property type="match status" value="1"/>
</dbReference>
<feature type="binding site" description="via carbamate group" evidence="15">
    <location>
        <position position="121"/>
    </location>
    <ligand>
        <name>Mg(2+)</name>
        <dbReference type="ChEBI" id="CHEBI:18420"/>
    </ligand>
</feature>
<comment type="catalytic activity">
    <reaction evidence="11">
        <text>(2R)-2,3-dihydroxy-3-methylbutanoate = 3-methyl-2-oxobutanoate + H2O</text>
        <dbReference type="Rhea" id="RHEA:24809"/>
        <dbReference type="ChEBI" id="CHEBI:11851"/>
        <dbReference type="ChEBI" id="CHEBI:15377"/>
        <dbReference type="ChEBI" id="CHEBI:49072"/>
        <dbReference type="EC" id="4.2.1.9"/>
    </reaction>
    <physiologicalReaction direction="left-to-right" evidence="11">
        <dbReference type="Rhea" id="RHEA:24810"/>
    </physiologicalReaction>
</comment>
<dbReference type="NCBIfam" id="TIGR00110">
    <property type="entry name" value="ilvD"/>
    <property type="match status" value="1"/>
</dbReference>
<dbReference type="PROSITE" id="PS00887">
    <property type="entry name" value="ILVD_EDD_2"/>
    <property type="match status" value="1"/>
</dbReference>
<dbReference type="AlphaFoldDB" id="A0A0L6W1I1"/>
<dbReference type="InterPro" id="IPR000581">
    <property type="entry name" value="ILV_EDD_N"/>
</dbReference>
<dbReference type="GO" id="GO:0005829">
    <property type="term" value="C:cytosol"/>
    <property type="evidence" value="ECO:0007669"/>
    <property type="project" value="TreeGrafter"/>
</dbReference>
<evidence type="ECO:0000256" key="1">
    <source>
        <dbReference type="ARBA" id="ARBA00001946"/>
    </source>
</evidence>
<comment type="cofactor">
    <cofactor evidence="15">
        <name>[2Fe-2S] cluster</name>
        <dbReference type="ChEBI" id="CHEBI:190135"/>
    </cofactor>
    <text evidence="15">Binds 1 [2Fe-2S] cluster per subunit. This cluster acts as a Lewis acid cofactor.</text>
</comment>
<comment type="cofactor">
    <cofactor evidence="1 15">
        <name>Mg(2+)</name>
        <dbReference type="ChEBI" id="CHEBI:18420"/>
    </cofactor>
</comment>
<organism evidence="18 19">
    <name type="scientific">Thermincola ferriacetica</name>
    <dbReference type="NCBI Taxonomy" id="281456"/>
    <lineage>
        <taxon>Bacteria</taxon>
        <taxon>Bacillati</taxon>
        <taxon>Bacillota</taxon>
        <taxon>Clostridia</taxon>
        <taxon>Eubacteriales</taxon>
        <taxon>Thermincolaceae</taxon>
        <taxon>Thermincola</taxon>
    </lineage>
</organism>
<dbReference type="PANTHER" id="PTHR43661:SF3">
    <property type="entry name" value="D-XYLONATE DEHYDRATASE YAGF-RELATED"/>
    <property type="match status" value="1"/>
</dbReference>
<dbReference type="Pfam" id="PF00920">
    <property type="entry name" value="ILVD_EDD_N"/>
    <property type="match status" value="1"/>
</dbReference>
<dbReference type="GO" id="GO:0000287">
    <property type="term" value="F:magnesium ion binding"/>
    <property type="evidence" value="ECO:0007669"/>
    <property type="project" value="UniProtKB-UniRule"/>
</dbReference>
<reference evidence="19" key="1">
    <citation type="submission" date="2015-07" db="EMBL/GenBank/DDBJ databases">
        <title>Complete Genome of Thermincola ferriacetica strain Z-0001T.</title>
        <authorList>
            <person name="Lusk B."/>
            <person name="Badalamenti J.P."/>
            <person name="Parameswaran P."/>
            <person name="Bond D.R."/>
            <person name="Torres C.I."/>
        </authorList>
    </citation>
    <scope>NUCLEOTIDE SEQUENCE [LARGE SCALE GENOMIC DNA]</scope>
    <source>
        <strain evidence="19">Z-0001</strain>
    </source>
</reference>
<dbReference type="InterPro" id="IPR042096">
    <property type="entry name" value="Dihydro-acid_dehy_C"/>
</dbReference>
<dbReference type="UniPathway" id="UPA00049">
    <property type="reaction ID" value="UER00061"/>
</dbReference>
<dbReference type="SUPFAM" id="SSF143975">
    <property type="entry name" value="IlvD/EDD N-terminal domain-like"/>
    <property type="match status" value="1"/>
</dbReference>
<dbReference type="InterPro" id="IPR020558">
    <property type="entry name" value="DiOHA_6PGluconate_deHydtase_CS"/>
</dbReference>
<proteinExistence type="inferred from homology"/>
<dbReference type="NCBIfam" id="NF002068">
    <property type="entry name" value="PRK00911.1"/>
    <property type="match status" value="1"/>
</dbReference>
<evidence type="ECO:0000256" key="11">
    <source>
        <dbReference type="ARBA" id="ARBA00029304"/>
    </source>
</evidence>
<keyword evidence="7 15" id="KW-0408">Iron</keyword>
<keyword evidence="6 15" id="KW-0460">Magnesium</keyword>
<comment type="catalytic activity">
    <reaction evidence="15">
        <text>(2R,3R)-2,3-dihydroxy-3-methylpentanoate = (S)-3-methyl-2-oxopentanoate + H2O</text>
        <dbReference type="Rhea" id="RHEA:27694"/>
        <dbReference type="ChEBI" id="CHEBI:15377"/>
        <dbReference type="ChEBI" id="CHEBI:35146"/>
        <dbReference type="ChEBI" id="CHEBI:49258"/>
        <dbReference type="EC" id="4.2.1.9"/>
    </reaction>
</comment>
<accession>A0A0L6W1I1</accession>